<dbReference type="Proteomes" id="UP000286045">
    <property type="component" value="Unassembled WGS sequence"/>
</dbReference>
<dbReference type="AlphaFoldDB" id="A0A439CNW2"/>
<evidence type="ECO:0000313" key="3">
    <source>
        <dbReference type="Proteomes" id="UP000286045"/>
    </source>
</evidence>
<protein>
    <submittedName>
        <fullName evidence="2">Uncharacterized protein</fullName>
    </submittedName>
</protein>
<feature type="region of interest" description="Disordered" evidence="1">
    <location>
        <begin position="1"/>
        <end position="37"/>
    </location>
</feature>
<evidence type="ECO:0000256" key="1">
    <source>
        <dbReference type="SAM" id="MobiDB-lite"/>
    </source>
</evidence>
<evidence type="ECO:0000313" key="2">
    <source>
        <dbReference type="EMBL" id="RWA03843.1"/>
    </source>
</evidence>
<keyword evidence="3" id="KW-1185">Reference proteome</keyword>
<organism evidence="2 3">
    <name type="scientific">Xylaria grammica</name>
    <dbReference type="NCBI Taxonomy" id="363999"/>
    <lineage>
        <taxon>Eukaryota</taxon>
        <taxon>Fungi</taxon>
        <taxon>Dikarya</taxon>
        <taxon>Ascomycota</taxon>
        <taxon>Pezizomycotina</taxon>
        <taxon>Sordariomycetes</taxon>
        <taxon>Xylariomycetidae</taxon>
        <taxon>Xylariales</taxon>
        <taxon>Xylariaceae</taxon>
        <taxon>Xylaria</taxon>
    </lineage>
</organism>
<dbReference type="STRING" id="363999.A0A439CNW2"/>
<comment type="caution">
    <text evidence="2">The sequence shown here is derived from an EMBL/GenBank/DDBJ whole genome shotgun (WGS) entry which is preliminary data.</text>
</comment>
<sequence>MAEPGGDNGSAAISSSTKLRETSAHQPTTGAWWPWGRNNEVKSRAKLEGNRTKQFDGQRGFDGHFFYRPTQSLDAEQGHVVPERPDDYGGSVKVGPDGKYIFVNRLGQRFVKYSDVAVYLSPTNLRPKRLVVQSADYILQDRASTGGDWRRKKMSGNIPTALRLAEWGLKPLQKKGVWPKVTGFLRMLAVSVPLQLVLAFQGASGGDDEYMSNKYTDFPNYQWEWPKYAMNPLDQRPGSTTSAVARQRPSSRKRA</sequence>
<accession>A0A439CNW2</accession>
<proteinExistence type="predicted"/>
<dbReference type="EMBL" id="RYZI01000690">
    <property type="protein sequence ID" value="RWA03843.1"/>
    <property type="molecule type" value="Genomic_DNA"/>
</dbReference>
<feature type="region of interest" description="Disordered" evidence="1">
    <location>
        <begin position="232"/>
        <end position="255"/>
    </location>
</feature>
<name>A0A439CNW2_9PEZI</name>
<reference evidence="2 3" key="1">
    <citation type="submission" date="2018-12" db="EMBL/GenBank/DDBJ databases">
        <title>Draft genome sequence of Xylaria grammica IHI A82.</title>
        <authorList>
            <person name="Buettner E."/>
            <person name="Kellner H."/>
        </authorList>
    </citation>
    <scope>NUCLEOTIDE SEQUENCE [LARGE SCALE GENOMIC DNA]</scope>
    <source>
        <strain evidence="2 3">IHI A82</strain>
    </source>
</reference>
<feature type="non-terminal residue" evidence="2">
    <location>
        <position position="255"/>
    </location>
</feature>
<gene>
    <name evidence="2" type="ORF">EKO27_g11262</name>
</gene>